<name>A0A9Q5NBZ1_SANBA</name>
<dbReference type="Gene3D" id="3.30.710.10">
    <property type="entry name" value="Potassium Channel Kv1.1, Chain A"/>
    <property type="match status" value="1"/>
</dbReference>
<evidence type="ECO:0000313" key="2">
    <source>
        <dbReference type="Proteomes" id="UP000757232"/>
    </source>
</evidence>
<sequence>MSDSPMQSALTAPKTRPQKYIIFVRDEEFTLRRSQMEFDAPNYFTAIFFGDFAESGHTTIYVDRNPDLFAIIVEYLSGYTILPLPERALPRTMDSQTALRNLAEDAAFYGLSRLHVQLTMPRQPNIDLAWTGFSGRVVRFEDVLQGNFPESVSYTTSGLCSFDGGSVVKPVIIFARNLALKLVGNRDLDKNGRPDLNDTTVSYRLCLSSSIKDQLERQPYSAFEFCESDPTSLIVSVFPDSHLHINDTRLRFEHFAHWWRMRRAPAFIGAGSQADEREAERIFDSAFPSPFEESPARGEWCDRNEFVLWGDELLFIITARGFIAGTLQLHVKLLDVRARTRATVIETLRPLV</sequence>
<dbReference type="PANTHER" id="PTHR31758">
    <property type="entry name" value="BTB/POZ DOMAIN-CONTAINING PROTEIN YLR108C"/>
    <property type="match status" value="1"/>
</dbReference>
<dbReference type="PANTHER" id="PTHR31758:SF2">
    <property type="entry name" value="BTB_POZ DOMAIN-CONTAINING PROTEIN YLR108C"/>
    <property type="match status" value="1"/>
</dbReference>
<accession>A0A9Q5NBZ1</accession>
<proteinExistence type="predicted"/>
<dbReference type="OrthoDB" id="2370221at2759"/>
<keyword evidence="2" id="KW-1185">Reference proteome</keyword>
<reference evidence="1" key="1">
    <citation type="submission" date="2016-06" db="EMBL/GenBank/DDBJ databases">
        <title>Draft Genome sequence of the fungus Inonotus baumii.</title>
        <authorList>
            <person name="Zhu H."/>
            <person name="Lin W."/>
        </authorList>
    </citation>
    <scope>NUCLEOTIDE SEQUENCE</scope>
    <source>
        <strain evidence="1">821</strain>
    </source>
</reference>
<dbReference type="AlphaFoldDB" id="A0A9Q5NBZ1"/>
<organism evidence="1 2">
    <name type="scientific">Sanghuangporus baumii</name>
    <name type="common">Phellinus baumii</name>
    <dbReference type="NCBI Taxonomy" id="108892"/>
    <lineage>
        <taxon>Eukaryota</taxon>
        <taxon>Fungi</taxon>
        <taxon>Dikarya</taxon>
        <taxon>Basidiomycota</taxon>
        <taxon>Agaricomycotina</taxon>
        <taxon>Agaricomycetes</taxon>
        <taxon>Hymenochaetales</taxon>
        <taxon>Hymenochaetaceae</taxon>
        <taxon>Sanghuangporus</taxon>
    </lineage>
</organism>
<evidence type="ECO:0000313" key="1">
    <source>
        <dbReference type="EMBL" id="OCB87994.1"/>
    </source>
</evidence>
<dbReference type="SUPFAM" id="SSF54695">
    <property type="entry name" value="POZ domain"/>
    <property type="match status" value="1"/>
</dbReference>
<evidence type="ECO:0008006" key="3">
    <source>
        <dbReference type="Google" id="ProtNLM"/>
    </source>
</evidence>
<dbReference type="InterPro" id="IPR011333">
    <property type="entry name" value="SKP1/BTB/POZ_sf"/>
</dbReference>
<gene>
    <name evidence="1" type="ORF">A7U60_g4952</name>
</gene>
<dbReference type="Proteomes" id="UP000757232">
    <property type="component" value="Unassembled WGS sequence"/>
</dbReference>
<dbReference type="EMBL" id="LNZH02000186">
    <property type="protein sequence ID" value="OCB87994.1"/>
    <property type="molecule type" value="Genomic_DNA"/>
</dbReference>
<protein>
    <recommendedName>
        <fullName evidence="3">BTB domain-containing protein</fullName>
    </recommendedName>
</protein>
<comment type="caution">
    <text evidence="1">The sequence shown here is derived from an EMBL/GenBank/DDBJ whole genome shotgun (WGS) entry which is preliminary data.</text>
</comment>